<gene>
    <name evidence="2" type="ORF">AAFH96_31015</name>
</gene>
<reference evidence="2 3" key="1">
    <citation type="submission" date="2024-04" db="EMBL/GenBank/DDBJ databases">
        <title>Polymorphospora sp. isolated from Baiyangdian Lake in Xiong'an New Area.</title>
        <authorList>
            <person name="Zhang X."/>
            <person name="Liu J."/>
        </authorList>
    </citation>
    <scope>NUCLEOTIDE SEQUENCE [LARGE SCALE GENOMIC DNA]</scope>
    <source>
        <strain evidence="2 3">2-325</strain>
    </source>
</reference>
<dbReference type="InterPro" id="IPR038732">
    <property type="entry name" value="HpyO/CreE_NAD-binding"/>
</dbReference>
<dbReference type="Proteomes" id="UP001582793">
    <property type="component" value="Unassembled WGS sequence"/>
</dbReference>
<evidence type="ECO:0000259" key="1">
    <source>
        <dbReference type="Pfam" id="PF13454"/>
    </source>
</evidence>
<dbReference type="SUPFAM" id="SSF51905">
    <property type="entry name" value="FAD/NAD(P)-binding domain"/>
    <property type="match status" value="1"/>
</dbReference>
<proteinExistence type="predicted"/>
<dbReference type="Pfam" id="PF13454">
    <property type="entry name" value="NAD_binding_9"/>
    <property type="match status" value="1"/>
</dbReference>
<keyword evidence="3" id="KW-1185">Reference proteome</keyword>
<dbReference type="EMBL" id="JBCGDC010000147">
    <property type="protein sequence ID" value="MFB6397489.1"/>
    <property type="molecule type" value="Genomic_DNA"/>
</dbReference>
<sequence>MAETVAVVGGGCSGVLVTRELLRCTTGRVLLVDPADAPGRGLAYGPAHPWHLLNSRVGAMSADPDSGTDFLDWCRRRHPAVGPDDFVPREWFGDYLQETLRDATTVSGGRLRVHRARVTRITTGDGPPDTARVSRVGLELDDGGRLHADRVVLAIGHAAPADPCRIDPAVRDHPGYIADPWRPAALAGVPVDRPVLLVGTGLTAIDVTLSLIRAGHRGPIVAVSRHGLLPRMHRRRGMPFRPPATLPETAPSLRGLVRQLRAQVAGGADWRAVVDGLRPRLDALWADLPADDRDRFLRHLARHWEVHRHRMAPAVADEVARLRVAGRLEVRSAAVRGVAAHPDGGLLVALDPGYDRVPFGAVVNCTGPGALPGSTDRLVGALIADGVARPGPYGLGLDVDDDGAVVGRDGRPVLPLWTLGPPRRGRFFETTAVPEIRAQARELAVRLAAGAGAGRTTGQVAVPA</sequence>
<dbReference type="PANTHER" id="PTHR40254">
    <property type="entry name" value="BLR0577 PROTEIN"/>
    <property type="match status" value="1"/>
</dbReference>
<evidence type="ECO:0000313" key="3">
    <source>
        <dbReference type="Proteomes" id="UP001582793"/>
    </source>
</evidence>
<organism evidence="2 3">
    <name type="scientific">Polymorphospora lycopeni</name>
    <dbReference type="NCBI Taxonomy" id="3140240"/>
    <lineage>
        <taxon>Bacteria</taxon>
        <taxon>Bacillati</taxon>
        <taxon>Actinomycetota</taxon>
        <taxon>Actinomycetes</taxon>
        <taxon>Micromonosporales</taxon>
        <taxon>Micromonosporaceae</taxon>
        <taxon>Polymorphospora</taxon>
    </lineage>
</organism>
<name>A0ABV5D0E6_9ACTN</name>
<dbReference type="Gene3D" id="3.50.50.60">
    <property type="entry name" value="FAD/NAD(P)-binding domain"/>
    <property type="match status" value="1"/>
</dbReference>
<comment type="caution">
    <text evidence="2">The sequence shown here is derived from an EMBL/GenBank/DDBJ whole genome shotgun (WGS) entry which is preliminary data.</text>
</comment>
<dbReference type="RefSeq" id="WP_375736571.1">
    <property type="nucleotide sequence ID" value="NZ_JBCGDC010000147.1"/>
</dbReference>
<evidence type="ECO:0000313" key="2">
    <source>
        <dbReference type="EMBL" id="MFB6397489.1"/>
    </source>
</evidence>
<protein>
    <submittedName>
        <fullName evidence="2">FAD/NAD(P)-binding protein</fullName>
    </submittedName>
</protein>
<feature type="domain" description="FAD-dependent urate hydroxylase HpyO/Asp monooxygenase CreE-like FAD/NAD(P)-binding" evidence="1">
    <location>
        <begin position="6"/>
        <end position="157"/>
    </location>
</feature>
<dbReference type="PANTHER" id="PTHR40254:SF1">
    <property type="entry name" value="BLR0577 PROTEIN"/>
    <property type="match status" value="1"/>
</dbReference>
<dbReference type="InterPro" id="IPR052189">
    <property type="entry name" value="L-asp_N-monooxygenase_NS-form"/>
</dbReference>
<accession>A0ABV5D0E6</accession>
<dbReference type="InterPro" id="IPR036188">
    <property type="entry name" value="FAD/NAD-bd_sf"/>
</dbReference>